<feature type="domain" description="CWH43-like N-terminal" evidence="12">
    <location>
        <begin position="16"/>
        <end position="237"/>
    </location>
</feature>
<name>A0A8D0BCI0_SALMN</name>
<dbReference type="PROSITE" id="PS51257">
    <property type="entry name" value="PROKAR_LIPOPROTEIN"/>
    <property type="match status" value="1"/>
</dbReference>
<evidence type="ECO:0000256" key="8">
    <source>
        <dbReference type="ARBA" id="ARBA00093421"/>
    </source>
</evidence>
<feature type="transmembrane region" description="Helical" evidence="11">
    <location>
        <begin position="181"/>
        <end position="199"/>
    </location>
</feature>
<evidence type="ECO:0000256" key="9">
    <source>
        <dbReference type="ARBA" id="ARBA00093632"/>
    </source>
</evidence>
<dbReference type="InterPro" id="IPR019402">
    <property type="entry name" value="CWH43_N"/>
</dbReference>
<keyword evidence="6" id="KW-0333">Golgi apparatus</keyword>
<keyword evidence="5 11" id="KW-1133">Transmembrane helix</keyword>
<comment type="similarity">
    <text evidence="2">Belongs to the PGAP2 family.</text>
</comment>
<comment type="function">
    <text evidence="8">Involved in the fatty acid remodeling steps of GPI-anchor maturation where the unsaturated acyl chain at sn-2 of inositol phosphate is replaced by a saturated stearoyl chain. May catalyze the second step of the fatty acid remodeling, by reacylating a lyso-GPI intermediate at sn-2 of inositol phosphate by a saturated chain. The fatty acid remodeling steps is critical for the integration of GPI-APs into lipid rafts.</text>
</comment>
<keyword evidence="14" id="KW-1185">Reference proteome</keyword>
<evidence type="ECO:0000313" key="13">
    <source>
        <dbReference type="Ensembl" id="ENSSMRP00000001924.1"/>
    </source>
</evidence>
<evidence type="ECO:0000256" key="11">
    <source>
        <dbReference type="SAM" id="Phobius"/>
    </source>
</evidence>
<keyword evidence="7 11" id="KW-0472">Membrane</keyword>
<evidence type="ECO:0000256" key="3">
    <source>
        <dbReference type="ARBA" id="ARBA00022502"/>
    </source>
</evidence>
<dbReference type="AlphaFoldDB" id="A0A8D0BCI0"/>
<dbReference type="InterPro" id="IPR039545">
    <property type="entry name" value="PGAP2"/>
</dbReference>
<comment type="subcellular location">
    <subcellularLocation>
        <location evidence="1">Golgi apparatus membrane</location>
        <topology evidence="1">Multi-pass membrane protein</topology>
    </subcellularLocation>
</comment>
<dbReference type="Proteomes" id="UP000694421">
    <property type="component" value="Unplaced"/>
</dbReference>
<feature type="transmembrane region" description="Helical" evidence="11">
    <location>
        <begin position="142"/>
        <end position="161"/>
    </location>
</feature>
<evidence type="ECO:0000256" key="10">
    <source>
        <dbReference type="ARBA" id="ARBA00093676"/>
    </source>
</evidence>
<dbReference type="GO" id="GO:0000139">
    <property type="term" value="C:Golgi membrane"/>
    <property type="evidence" value="ECO:0007669"/>
    <property type="project" value="UniProtKB-SubCell"/>
</dbReference>
<feature type="transmembrane region" description="Helical" evidence="11">
    <location>
        <begin position="20"/>
        <end position="43"/>
    </location>
</feature>
<proteinExistence type="inferred from homology"/>
<sequence length="251" mass="28432">MFAGAERDGPLFRLRFTRLAVATVCCPLLGLVSCLVCSLLLHFGESTATHCGVPNYLPSISAAIGGQAPERYVWRLCVALHSAPRLLVAAVYRSHYRACPCTHRRYPLLCDAAFALSLLEIGALLALTFVSSSENYPIHQGAFVVFIAAALSHMFLTCVLCRMTKRHPLSPEERKSYKWKFVLFPFNLFTFSVALYFYFRHNRYCEPGAYTVFAFLEYLVVLSNMAFHMTAWWDFGNKELVVSSQPEDKRF</sequence>
<evidence type="ECO:0000256" key="5">
    <source>
        <dbReference type="ARBA" id="ARBA00022989"/>
    </source>
</evidence>
<dbReference type="PANTHER" id="PTHR12892">
    <property type="entry name" value="FGF RECEPTOR ACTIVATING PROTEIN 1"/>
    <property type="match status" value="1"/>
</dbReference>
<keyword evidence="4 11" id="KW-0812">Transmembrane</keyword>
<evidence type="ECO:0000256" key="6">
    <source>
        <dbReference type="ARBA" id="ARBA00023034"/>
    </source>
</evidence>
<reference evidence="13" key="2">
    <citation type="submission" date="2025-09" db="UniProtKB">
        <authorList>
            <consortium name="Ensembl"/>
        </authorList>
    </citation>
    <scope>IDENTIFICATION</scope>
</reference>
<feature type="transmembrane region" description="Helical" evidence="11">
    <location>
        <begin position="211"/>
        <end position="233"/>
    </location>
</feature>
<reference evidence="13" key="1">
    <citation type="submission" date="2025-08" db="UniProtKB">
        <authorList>
            <consortium name="Ensembl"/>
        </authorList>
    </citation>
    <scope>IDENTIFICATION</scope>
</reference>
<dbReference type="PANTHER" id="PTHR12892:SF11">
    <property type="entry name" value="POST-GPI ATTACHMENT TO PROTEINS FACTOR 2"/>
    <property type="match status" value="1"/>
</dbReference>
<dbReference type="Pfam" id="PF10277">
    <property type="entry name" value="Frag1"/>
    <property type="match status" value="1"/>
</dbReference>
<evidence type="ECO:0000313" key="14">
    <source>
        <dbReference type="Proteomes" id="UP000694421"/>
    </source>
</evidence>
<feature type="transmembrane region" description="Helical" evidence="11">
    <location>
        <begin position="112"/>
        <end position="130"/>
    </location>
</feature>
<dbReference type="OMA" id="MRHNARC"/>
<evidence type="ECO:0000259" key="12">
    <source>
        <dbReference type="Pfam" id="PF10277"/>
    </source>
</evidence>
<evidence type="ECO:0000256" key="7">
    <source>
        <dbReference type="ARBA" id="ARBA00023136"/>
    </source>
</evidence>
<dbReference type="GO" id="GO:0006506">
    <property type="term" value="P:GPI anchor biosynthetic process"/>
    <property type="evidence" value="ECO:0007669"/>
    <property type="project" value="UniProtKB-KW"/>
</dbReference>
<dbReference type="GeneTree" id="ENSGT00510000047299"/>
<evidence type="ECO:0000256" key="2">
    <source>
        <dbReference type="ARBA" id="ARBA00007414"/>
    </source>
</evidence>
<evidence type="ECO:0000256" key="1">
    <source>
        <dbReference type="ARBA" id="ARBA00004653"/>
    </source>
</evidence>
<organism evidence="13 14">
    <name type="scientific">Salvator merianae</name>
    <name type="common">Argentine black and white tegu</name>
    <name type="synonym">Tupinambis merianae</name>
    <dbReference type="NCBI Taxonomy" id="96440"/>
    <lineage>
        <taxon>Eukaryota</taxon>
        <taxon>Metazoa</taxon>
        <taxon>Chordata</taxon>
        <taxon>Craniata</taxon>
        <taxon>Vertebrata</taxon>
        <taxon>Euteleostomi</taxon>
        <taxon>Lepidosauria</taxon>
        <taxon>Squamata</taxon>
        <taxon>Bifurcata</taxon>
        <taxon>Unidentata</taxon>
        <taxon>Episquamata</taxon>
        <taxon>Laterata</taxon>
        <taxon>Teiioidea</taxon>
        <taxon>Teiidae</taxon>
        <taxon>Salvator</taxon>
    </lineage>
</organism>
<keyword evidence="3" id="KW-0337">GPI-anchor biosynthesis</keyword>
<protein>
    <recommendedName>
        <fullName evidence="9">Acyltransferase PGAP2</fullName>
    </recommendedName>
    <alternativeName>
        <fullName evidence="10">Post-GPI attachment to proteins factor 2</fullName>
    </alternativeName>
</protein>
<evidence type="ECO:0000256" key="4">
    <source>
        <dbReference type="ARBA" id="ARBA00022692"/>
    </source>
</evidence>
<dbReference type="GO" id="GO:0005789">
    <property type="term" value="C:endoplasmic reticulum membrane"/>
    <property type="evidence" value="ECO:0007669"/>
    <property type="project" value="TreeGrafter"/>
</dbReference>
<dbReference type="Ensembl" id="ENSSMRT00000002303.1">
    <property type="protein sequence ID" value="ENSSMRP00000001924.1"/>
    <property type="gene ID" value="ENSSMRG00000001672.1"/>
</dbReference>
<accession>A0A8D0BCI0</accession>